<sequence length="513" mass="53107">MDTRTDMIGARLPAGWSFLPEPVLTEHPVPGAFIVEIEVDAGGFRIDGRLTPPSVVARAVAAARSAAGADAGRDEPVLVVPHGLIPVGPAADLLYGALTDALGVVVTASDGPVELAGGRLNTTGEIRWWAPDRGVVGVGDTVPVGCGTPVGPTVAAHPIDPAVATPPGAARVHGRAAVVAAARADHEPYPVAVTRLNGAHAHTLDAARWTGRWTGVEAPPPPRAPATGPGTNESESVDGGTGLSDPGPDPPPEETPAEPARPVWIAGTDWGAEERTLLRRAIQQRYDTHARAVGRTIAEEPGLHAGRPSVDLVTDLVALRVFDVDERDVVNGALRTGSGVVRDFLLARGAAAGLGRLPAVFGPVFASGDIDPGELRPGSELAEPGFLDADLVRAAPDGVPVEYVIWSVSAHRLGGLSPERPAAVMFGPGGRFVVLAVDRPTGADAPVRVLLRDRTGPQVDRPGIDEDLTTRLRAALDRPAGRERRGHLPFVPGLDAGGNPFTRTDTTVEHGGL</sequence>
<dbReference type="AlphaFoldDB" id="A0A8J3ZGQ1"/>
<evidence type="ECO:0000256" key="1">
    <source>
        <dbReference type="SAM" id="MobiDB-lite"/>
    </source>
</evidence>
<keyword evidence="3" id="KW-1185">Reference proteome</keyword>
<dbReference type="RefSeq" id="WP_204010223.1">
    <property type="nucleotide sequence ID" value="NZ_BOPG01000097.1"/>
</dbReference>
<proteinExistence type="predicted"/>
<reference evidence="2" key="1">
    <citation type="submission" date="2021-01" db="EMBL/GenBank/DDBJ databases">
        <title>Whole genome shotgun sequence of Virgisporangium aurantiacum NBRC 16421.</title>
        <authorList>
            <person name="Komaki H."/>
            <person name="Tamura T."/>
        </authorList>
    </citation>
    <scope>NUCLEOTIDE SEQUENCE</scope>
    <source>
        <strain evidence="2">NBRC 16421</strain>
    </source>
</reference>
<feature type="region of interest" description="Disordered" evidence="1">
    <location>
        <begin position="481"/>
        <end position="513"/>
    </location>
</feature>
<dbReference type="EMBL" id="BOPG01000097">
    <property type="protein sequence ID" value="GIJ63526.1"/>
    <property type="molecule type" value="Genomic_DNA"/>
</dbReference>
<dbReference type="Proteomes" id="UP000612585">
    <property type="component" value="Unassembled WGS sequence"/>
</dbReference>
<dbReference type="Gene3D" id="3.90.176.10">
    <property type="entry name" value="Toxin ADP-ribosyltransferase, Chain A, domain 1"/>
    <property type="match status" value="1"/>
</dbReference>
<accession>A0A8J3ZGQ1</accession>
<protein>
    <submittedName>
        <fullName evidence="2">Uncharacterized protein</fullName>
    </submittedName>
</protein>
<feature type="region of interest" description="Disordered" evidence="1">
    <location>
        <begin position="213"/>
        <end position="263"/>
    </location>
</feature>
<name>A0A8J3ZGQ1_9ACTN</name>
<gene>
    <name evidence="2" type="ORF">Vau01_110420</name>
</gene>
<evidence type="ECO:0000313" key="3">
    <source>
        <dbReference type="Proteomes" id="UP000612585"/>
    </source>
</evidence>
<comment type="caution">
    <text evidence="2">The sequence shown here is derived from an EMBL/GenBank/DDBJ whole genome shotgun (WGS) entry which is preliminary data.</text>
</comment>
<organism evidence="2 3">
    <name type="scientific">Virgisporangium aurantiacum</name>
    <dbReference type="NCBI Taxonomy" id="175570"/>
    <lineage>
        <taxon>Bacteria</taxon>
        <taxon>Bacillati</taxon>
        <taxon>Actinomycetota</taxon>
        <taxon>Actinomycetes</taxon>
        <taxon>Micromonosporales</taxon>
        <taxon>Micromonosporaceae</taxon>
        <taxon>Virgisporangium</taxon>
    </lineage>
</organism>
<evidence type="ECO:0000313" key="2">
    <source>
        <dbReference type="EMBL" id="GIJ63526.1"/>
    </source>
</evidence>